<sequence>GITVESTSGCCASRSLGWRIAPLKQVVGRIHLEVARRAGQVARCASTGNCAESAFN</sequence>
<feature type="non-terminal residue" evidence="1">
    <location>
        <position position="1"/>
    </location>
</feature>
<keyword evidence="2" id="KW-1185">Reference proteome</keyword>
<dbReference type="Proteomes" id="UP000265520">
    <property type="component" value="Unassembled WGS sequence"/>
</dbReference>
<name>A0A392UD70_9FABA</name>
<dbReference type="EMBL" id="LXQA010797136">
    <property type="protein sequence ID" value="MCI71479.1"/>
    <property type="molecule type" value="Genomic_DNA"/>
</dbReference>
<accession>A0A392UD70</accession>
<evidence type="ECO:0000313" key="2">
    <source>
        <dbReference type="Proteomes" id="UP000265520"/>
    </source>
</evidence>
<comment type="caution">
    <text evidence="1">The sequence shown here is derived from an EMBL/GenBank/DDBJ whole genome shotgun (WGS) entry which is preliminary data.</text>
</comment>
<dbReference type="AlphaFoldDB" id="A0A392UD70"/>
<protein>
    <submittedName>
        <fullName evidence="1">Uncharacterized protein</fullName>
    </submittedName>
</protein>
<proteinExistence type="predicted"/>
<reference evidence="1 2" key="1">
    <citation type="journal article" date="2018" name="Front. Plant Sci.">
        <title>Red Clover (Trifolium pratense) and Zigzag Clover (T. medium) - A Picture of Genomic Similarities and Differences.</title>
        <authorList>
            <person name="Dluhosova J."/>
            <person name="Istvanek J."/>
            <person name="Nedelnik J."/>
            <person name="Repkova J."/>
        </authorList>
    </citation>
    <scope>NUCLEOTIDE SEQUENCE [LARGE SCALE GENOMIC DNA]</scope>
    <source>
        <strain evidence="2">cv. 10/8</strain>
        <tissue evidence="1">Leaf</tissue>
    </source>
</reference>
<evidence type="ECO:0000313" key="1">
    <source>
        <dbReference type="EMBL" id="MCI71479.1"/>
    </source>
</evidence>
<organism evidence="1 2">
    <name type="scientific">Trifolium medium</name>
    <dbReference type="NCBI Taxonomy" id="97028"/>
    <lineage>
        <taxon>Eukaryota</taxon>
        <taxon>Viridiplantae</taxon>
        <taxon>Streptophyta</taxon>
        <taxon>Embryophyta</taxon>
        <taxon>Tracheophyta</taxon>
        <taxon>Spermatophyta</taxon>
        <taxon>Magnoliopsida</taxon>
        <taxon>eudicotyledons</taxon>
        <taxon>Gunneridae</taxon>
        <taxon>Pentapetalae</taxon>
        <taxon>rosids</taxon>
        <taxon>fabids</taxon>
        <taxon>Fabales</taxon>
        <taxon>Fabaceae</taxon>
        <taxon>Papilionoideae</taxon>
        <taxon>50 kb inversion clade</taxon>
        <taxon>NPAAA clade</taxon>
        <taxon>Hologalegina</taxon>
        <taxon>IRL clade</taxon>
        <taxon>Trifolieae</taxon>
        <taxon>Trifolium</taxon>
    </lineage>
</organism>